<name>W4RP06_9BACI</name>
<comment type="caution">
    <text evidence="1">The sequence shown here is derived from an EMBL/GenBank/DDBJ whole genome shotgun (WGS) entry which is preliminary data.</text>
</comment>
<reference evidence="1 2" key="1">
    <citation type="submission" date="2013-12" db="EMBL/GenBank/DDBJ databases">
        <title>NBRP : Genome information of microbial organism related human and environment.</title>
        <authorList>
            <person name="Hattori M."/>
            <person name="Oshima K."/>
            <person name="Inaba H."/>
            <person name="Suda W."/>
            <person name="Sakamoto M."/>
            <person name="Iino T."/>
            <person name="Kitahara M."/>
            <person name="Oshida Y."/>
            <person name="Iida T."/>
            <person name="Kudo T."/>
            <person name="Itoh T."/>
            <person name="Ahmed I."/>
            <person name="Ohkuma M."/>
        </authorList>
    </citation>
    <scope>NUCLEOTIDE SEQUENCE [LARGE SCALE GENOMIC DNA]</scope>
    <source>
        <strain evidence="1 2">JCM 21738</strain>
    </source>
</reference>
<evidence type="ECO:0000313" key="1">
    <source>
        <dbReference type="EMBL" id="GAE45339.1"/>
    </source>
</evidence>
<accession>W4RP06</accession>
<sequence>MFLDYKAKNDFVGMDMARKFLQMCYTHARRYTNYKGGRKYDEDGKVNERQNDPVKAESAAIFMEKWKQARTDQEYLEMKKEHQKNYG</sequence>
<dbReference type="InterPro" id="IPR025494">
    <property type="entry name" value="DUF4385"/>
</dbReference>
<dbReference type="AlphaFoldDB" id="W4RP06"/>
<proteinExistence type="predicted"/>
<dbReference type="Pfam" id="PF14328">
    <property type="entry name" value="DUF4385"/>
    <property type="match status" value="1"/>
</dbReference>
<evidence type="ECO:0000313" key="2">
    <source>
        <dbReference type="Proteomes" id="UP000018949"/>
    </source>
</evidence>
<protein>
    <submittedName>
        <fullName evidence="1">Cytoplasmic protein</fullName>
    </submittedName>
</protein>
<dbReference type="eggNOG" id="ENOG50301DU">
    <property type="taxonomic scope" value="Bacteria"/>
</dbReference>
<dbReference type="EMBL" id="BAUW01000020">
    <property type="protein sequence ID" value="GAE45339.1"/>
    <property type="molecule type" value="Genomic_DNA"/>
</dbReference>
<gene>
    <name evidence="1" type="ORF">JCM21738_2129</name>
</gene>
<keyword evidence="2" id="KW-1185">Reference proteome</keyword>
<dbReference type="Proteomes" id="UP000018949">
    <property type="component" value="Unassembled WGS sequence"/>
</dbReference>
<organism evidence="1 2">
    <name type="scientific">Mesobacillus boroniphilus JCM 21738</name>
    <dbReference type="NCBI Taxonomy" id="1294265"/>
    <lineage>
        <taxon>Bacteria</taxon>
        <taxon>Bacillati</taxon>
        <taxon>Bacillota</taxon>
        <taxon>Bacilli</taxon>
        <taxon>Bacillales</taxon>
        <taxon>Bacillaceae</taxon>
        <taxon>Mesobacillus</taxon>
    </lineage>
</organism>